<comment type="caution">
    <text evidence="3">The sequence shown here is derived from an EMBL/GenBank/DDBJ whole genome shotgun (WGS) entry which is preliminary data.</text>
</comment>
<evidence type="ECO:0000313" key="6">
    <source>
        <dbReference type="Proteomes" id="UP001152485"/>
    </source>
</evidence>
<dbReference type="GO" id="GO:0008738">
    <property type="term" value="F:L-fuculose-phosphate aldolase activity"/>
    <property type="evidence" value="ECO:0007669"/>
    <property type="project" value="UniProtKB-EC"/>
</dbReference>
<evidence type="ECO:0000256" key="1">
    <source>
        <dbReference type="ARBA" id="ARBA00037961"/>
    </source>
</evidence>
<dbReference type="Pfam" id="PF00596">
    <property type="entry name" value="Aldolase_II"/>
    <property type="match status" value="1"/>
</dbReference>
<dbReference type="EMBL" id="CAMAPC010000001">
    <property type="protein sequence ID" value="CAH9049578.1"/>
    <property type="molecule type" value="Genomic_DNA"/>
</dbReference>
<dbReference type="InterPro" id="IPR036409">
    <property type="entry name" value="Aldolase_II/adducin_N_sf"/>
</dbReference>
<gene>
    <name evidence="3" type="primary">fucA</name>
    <name evidence="3" type="ORF">PSECIP111854_00223</name>
    <name evidence="4" type="ORF">PSECIP111951_03753</name>
</gene>
<dbReference type="EMBL" id="CAMAPD010000025">
    <property type="protein sequence ID" value="CAH9067301.1"/>
    <property type="molecule type" value="Genomic_DNA"/>
</dbReference>
<dbReference type="GO" id="GO:0005996">
    <property type="term" value="P:monosaccharide metabolic process"/>
    <property type="evidence" value="ECO:0007669"/>
    <property type="project" value="UniProtKB-ARBA"/>
</dbReference>
<feature type="domain" description="Class II aldolase/adducin N-terminal" evidence="2">
    <location>
        <begin position="33"/>
        <end position="211"/>
    </location>
</feature>
<dbReference type="EC" id="4.1.2.17" evidence="3"/>
<sequence>METTLTMDKQSIMAKSREEIAQKLPEGKWSEKQKVALTCRILFAQGHDSGLAGQITACDKHSGEYFTQPFGYGFDEITTDNLLKVNKDLEVIEGDGMPNPANRFHSWIYNARPDVGCIIHTHPPHVSALSMLERPLKISHMDTCMLYDDVAFLAKWPGVPVGNEEGEIISGILGDKRAALLCHHGLVVAGRTIEEACMLAIQCERAAKLQLLAEAAGEIKEVNPELAKEAHDWILQDKRSKAGFAYYARRTQKECDFTV</sequence>
<evidence type="ECO:0000259" key="2">
    <source>
        <dbReference type="SMART" id="SM01007"/>
    </source>
</evidence>
<reference evidence="3 6" key="1">
    <citation type="submission" date="2022-07" db="EMBL/GenBank/DDBJ databases">
        <authorList>
            <person name="Criscuolo A."/>
        </authorList>
    </citation>
    <scope>NUCLEOTIDE SEQUENCE</scope>
    <source>
        <strain evidence="6">CIP 111951</strain>
        <strain evidence="3">CIP111854</strain>
        <strain evidence="4">CIP111951</strain>
    </source>
</reference>
<evidence type="ECO:0000313" key="5">
    <source>
        <dbReference type="Proteomes" id="UP001152467"/>
    </source>
</evidence>
<dbReference type="NCBIfam" id="NF005484">
    <property type="entry name" value="PRK07090.1"/>
    <property type="match status" value="1"/>
</dbReference>
<dbReference type="SUPFAM" id="SSF53639">
    <property type="entry name" value="AraD/HMP-PK domain-like"/>
    <property type="match status" value="1"/>
</dbReference>
<dbReference type="Gene3D" id="3.40.225.10">
    <property type="entry name" value="Class II aldolase/adducin N-terminal domain"/>
    <property type="match status" value="1"/>
</dbReference>
<comment type="similarity">
    <text evidence="1">Belongs to the aldolase class II family.</text>
</comment>
<organism evidence="3 5">
    <name type="scientific">Pseudoalteromonas holothuriae</name>
    <dbReference type="NCBI Taxonomy" id="2963714"/>
    <lineage>
        <taxon>Bacteria</taxon>
        <taxon>Pseudomonadati</taxon>
        <taxon>Pseudomonadota</taxon>
        <taxon>Gammaproteobacteria</taxon>
        <taxon>Alteromonadales</taxon>
        <taxon>Pseudoalteromonadaceae</taxon>
        <taxon>Pseudoalteromonas</taxon>
    </lineage>
</organism>
<dbReference type="AlphaFoldDB" id="A0A9W4QR06"/>
<dbReference type="InterPro" id="IPR051017">
    <property type="entry name" value="Aldolase-II_Adducin_sf"/>
</dbReference>
<keyword evidence="3" id="KW-0456">Lyase</keyword>
<dbReference type="GO" id="GO:0051015">
    <property type="term" value="F:actin filament binding"/>
    <property type="evidence" value="ECO:0007669"/>
    <property type="project" value="TreeGrafter"/>
</dbReference>
<dbReference type="PANTHER" id="PTHR10672">
    <property type="entry name" value="ADDUCIN"/>
    <property type="match status" value="1"/>
</dbReference>
<dbReference type="PANTHER" id="PTHR10672:SF3">
    <property type="entry name" value="PROTEIN HU-LI TAI SHAO"/>
    <property type="match status" value="1"/>
</dbReference>
<dbReference type="InterPro" id="IPR001303">
    <property type="entry name" value="Aldolase_II/adducin_N"/>
</dbReference>
<evidence type="ECO:0000313" key="3">
    <source>
        <dbReference type="EMBL" id="CAH9049578.1"/>
    </source>
</evidence>
<dbReference type="Proteomes" id="UP001152467">
    <property type="component" value="Unassembled WGS sequence"/>
</dbReference>
<dbReference type="SMART" id="SM01007">
    <property type="entry name" value="Aldolase_II"/>
    <property type="match status" value="1"/>
</dbReference>
<dbReference type="GO" id="GO:0005856">
    <property type="term" value="C:cytoskeleton"/>
    <property type="evidence" value="ECO:0007669"/>
    <property type="project" value="TreeGrafter"/>
</dbReference>
<proteinExistence type="inferred from homology"/>
<protein>
    <submittedName>
        <fullName evidence="3">L-fuculose phosphate aldolase</fullName>
        <ecNumber evidence="3">4.1.2.17</ecNumber>
    </submittedName>
</protein>
<evidence type="ECO:0000313" key="4">
    <source>
        <dbReference type="EMBL" id="CAH9067301.1"/>
    </source>
</evidence>
<keyword evidence="5" id="KW-1185">Reference proteome</keyword>
<dbReference type="Proteomes" id="UP001152485">
    <property type="component" value="Unassembled WGS sequence"/>
</dbReference>
<name>A0A9W4QR06_9GAMM</name>
<dbReference type="RefSeq" id="WP_261595084.1">
    <property type="nucleotide sequence ID" value="NZ_CAMAPC010000001.1"/>
</dbReference>
<accession>A0A9W4QR06</accession>